<dbReference type="PROSITE" id="PS51257">
    <property type="entry name" value="PROKAR_LIPOPROTEIN"/>
    <property type="match status" value="1"/>
</dbReference>
<proteinExistence type="predicted"/>
<evidence type="ECO:0008006" key="3">
    <source>
        <dbReference type="Google" id="ProtNLM"/>
    </source>
</evidence>
<organism evidence="1 2">
    <name type="scientific">Dendrosporobacter quercicolus</name>
    <dbReference type="NCBI Taxonomy" id="146817"/>
    <lineage>
        <taxon>Bacteria</taxon>
        <taxon>Bacillati</taxon>
        <taxon>Bacillota</taxon>
        <taxon>Negativicutes</taxon>
        <taxon>Selenomonadales</taxon>
        <taxon>Sporomusaceae</taxon>
        <taxon>Dendrosporobacter</taxon>
    </lineage>
</organism>
<dbReference type="EMBL" id="FNHB01000001">
    <property type="protein sequence ID" value="SDL60411.1"/>
    <property type="molecule type" value="Genomic_DNA"/>
</dbReference>
<protein>
    <recommendedName>
        <fullName evidence="3">Type 4 fimbrial biogenesis protein PilX N-terminal domain-containing protein</fullName>
    </recommendedName>
</protein>
<dbReference type="OrthoDB" id="1675927at2"/>
<gene>
    <name evidence="1" type="ORF">SAMN04488502_101326</name>
</gene>
<sequence length="152" mass="15724">MTTGSRRAQSGSAALLTLIVLALLGVIGIACFRLSLAEYDIAASHQNGIAAQYLAEAGVQHAIARLRTDPLFLAATGTAKVTPANTFKSGRSTSTAGDYQVAVTGTANHRTIIAVGRVATAKRQLVVTVAVVAPANGGSRTEIVVNTWKNHN</sequence>
<evidence type="ECO:0000313" key="2">
    <source>
        <dbReference type="Proteomes" id="UP000214880"/>
    </source>
</evidence>
<dbReference type="Proteomes" id="UP000214880">
    <property type="component" value="Unassembled WGS sequence"/>
</dbReference>
<reference evidence="1 2" key="1">
    <citation type="submission" date="2016-10" db="EMBL/GenBank/DDBJ databases">
        <authorList>
            <person name="de Groot N.N."/>
        </authorList>
    </citation>
    <scope>NUCLEOTIDE SEQUENCE [LARGE SCALE GENOMIC DNA]</scope>
    <source>
        <strain evidence="1 2">DSM 1736</strain>
    </source>
</reference>
<dbReference type="STRING" id="146817.SAMN04488502_101326"/>
<name>A0A1G9LEP3_9FIRM</name>
<evidence type="ECO:0000313" key="1">
    <source>
        <dbReference type="EMBL" id="SDL60411.1"/>
    </source>
</evidence>
<dbReference type="AlphaFoldDB" id="A0A1G9LEP3"/>
<keyword evidence="2" id="KW-1185">Reference proteome</keyword>
<accession>A0A1G9LEP3</accession>
<dbReference type="RefSeq" id="WP_092067625.1">
    <property type="nucleotide sequence ID" value="NZ_FNHB01000001.1"/>
</dbReference>